<sequence>MRRNKTDKAVDNTPQNSQQGKPKYAFFTGEAESSPGKINIFVLLAEINLSFAQFLAEKDKSVYQDGVTKLNLFLKTLAPILEANAMAIHYVLGAQGYYLKAICCLIEASEKKAKVKYCDQGKQYLEKAIHYGLEKHKEIAIFSDFSKTLKKYQTDLDKTVGCYNKKVAQQEEKRKNKQPLLRDKSMRVAVCEDRFFASLTEHCAVGSLTLNNEIHRKAIEMMREALTACKPLTPEIISTSELTITPR</sequence>
<evidence type="ECO:0000313" key="5">
    <source>
        <dbReference type="Proteomes" id="UP000251942"/>
    </source>
</evidence>
<dbReference type="Proteomes" id="UP000251942">
    <property type="component" value="Unassembled WGS sequence"/>
</dbReference>
<dbReference type="RefSeq" id="WP_058446198.1">
    <property type="nucleotide sequence ID" value="NZ_CAAAHT010000007.1"/>
</dbReference>
<name>A0A0W0TN44_9GAMM</name>
<feature type="region of interest" description="Disordered" evidence="1">
    <location>
        <begin position="1"/>
        <end position="21"/>
    </location>
</feature>
<accession>A0A0W0TN44</accession>
<dbReference type="PATRIC" id="fig|453.4.peg.2113"/>
<reference evidence="2 4" key="1">
    <citation type="submission" date="2015-11" db="EMBL/GenBank/DDBJ databases">
        <title>Genomic analysis of 38 Legionella species identifies large and diverse effector repertoires.</title>
        <authorList>
            <person name="Burstein D."/>
            <person name="Amaro F."/>
            <person name="Zusman T."/>
            <person name="Lifshitz Z."/>
            <person name="Cohen O."/>
            <person name="Gilbert J.A."/>
            <person name="Pupko T."/>
            <person name="Shuman H.A."/>
            <person name="Segal G."/>
        </authorList>
    </citation>
    <scope>NUCLEOTIDE SEQUENCE [LARGE SCALE GENOMIC DNA]</scope>
    <source>
        <strain evidence="2 4">WO-44C</strain>
    </source>
</reference>
<evidence type="ECO:0000313" key="2">
    <source>
        <dbReference type="EMBL" id="KTC97017.1"/>
    </source>
</evidence>
<dbReference type="EMBL" id="UASS01000022">
    <property type="protein sequence ID" value="SPX61627.1"/>
    <property type="molecule type" value="Genomic_DNA"/>
</dbReference>
<organism evidence="2 4">
    <name type="scientific">Legionella feeleii</name>
    <dbReference type="NCBI Taxonomy" id="453"/>
    <lineage>
        <taxon>Bacteria</taxon>
        <taxon>Pseudomonadati</taxon>
        <taxon>Pseudomonadota</taxon>
        <taxon>Gammaproteobacteria</taxon>
        <taxon>Legionellales</taxon>
        <taxon>Legionellaceae</taxon>
        <taxon>Legionella</taxon>
    </lineage>
</organism>
<evidence type="ECO:0000256" key="1">
    <source>
        <dbReference type="SAM" id="MobiDB-lite"/>
    </source>
</evidence>
<protein>
    <submittedName>
        <fullName evidence="2">Uncharacterized protein</fullName>
    </submittedName>
</protein>
<dbReference type="OrthoDB" id="9887049at2"/>
<reference evidence="3 5" key="2">
    <citation type="submission" date="2018-06" db="EMBL/GenBank/DDBJ databases">
        <authorList>
            <consortium name="Pathogen Informatics"/>
            <person name="Doyle S."/>
        </authorList>
    </citation>
    <scope>NUCLEOTIDE SEQUENCE [LARGE SCALE GENOMIC DNA]</scope>
    <source>
        <strain evidence="3 5">NCTC12022</strain>
    </source>
</reference>
<evidence type="ECO:0000313" key="3">
    <source>
        <dbReference type="EMBL" id="SPX61627.1"/>
    </source>
</evidence>
<dbReference type="Proteomes" id="UP000054698">
    <property type="component" value="Unassembled WGS sequence"/>
</dbReference>
<gene>
    <name evidence="2" type="ORF">Lfee_1929</name>
    <name evidence="3" type="ORF">NCTC12022_02370</name>
</gene>
<dbReference type="AlphaFoldDB" id="A0A0W0TN44"/>
<keyword evidence="4" id="KW-1185">Reference proteome</keyword>
<feature type="compositionally biased region" description="Basic and acidic residues" evidence="1">
    <location>
        <begin position="1"/>
        <end position="10"/>
    </location>
</feature>
<dbReference type="EMBL" id="LNYB01000080">
    <property type="protein sequence ID" value="KTC97017.1"/>
    <property type="molecule type" value="Genomic_DNA"/>
</dbReference>
<evidence type="ECO:0000313" key="4">
    <source>
        <dbReference type="Proteomes" id="UP000054698"/>
    </source>
</evidence>
<proteinExistence type="predicted"/>